<gene>
    <name evidence="1" type="ORF">PISMIDRAFT_114137</name>
</gene>
<accession>A0A0C9YHC5</accession>
<reference evidence="2" key="2">
    <citation type="submission" date="2015-01" db="EMBL/GenBank/DDBJ databases">
        <title>Evolutionary Origins and Diversification of the Mycorrhizal Mutualists.</title>
        <authorList>
            <consortium name="DOE Joint Genome Institute"/>
            <consortium name="Mycorrhizal Genomics Consortium"/>
            <person name="Kohler A."/>
            <person name="Kuo A."/>
            <person name="Nagy L.G."/>
            <person name="Floudas D."/>
            <person name="Copeland A."/>
            <person name="Barry K.W."/>
            <person name="Cichocki N."/>
            <person name="Veneault-Fourrey C."/>
            <person name="LaButti K."/>
            <person name="Lindquist E.A."/>
            <person name="Lipzen A."/>
            <person name="Lundell T."/>
            <person name="Morin E."/>
            <person name="Murat C."/>
            <person name="Riley R."/>
            <person name="Ohm R."/>
            <person name="Sun H."/>
            <person name="Tunlid A."/>
            <person name="Henrissat B."/>
            <person name="Grigoriev I.V."/>
            <person name="Hibbett D.S."/>
            <person name="Martin F."/>
        </authorList>
    </citation>
    <scope>NUCLEOTIDE SEQUENCE [LARGE SCALE GENOMIC DNA]</scope>
    <source>
        <strain evidence="2">441</strain>
    </source>
</reference>
<reference evidence="1 2" key="1">
    <citation type="submission" date="2014-04" db="EMBL/GenBank/DDBJ databases">
        <authorList>
            <consortium name="DOE Joint Genome Institute"/>
            <person name="Kuo A."/>
            <person name="Kohler A."/>
            <person name="Costa M.D."/>
            <person name="Nagy L.G."/>
            <person name="Floudas D."/>
            <person name="Copeland A."/>
            <person name="Barry K.W."/>
            <person name="Cichocki N."/>
            <person name="Veneault-Fourrey C."/>
            <person name="LaButti K."/>
            <person name="Lindquist E.A."/>
            <person name="Lipzen A."/>
            <person name="Lundell T."/>
            <person name="Morin E."/>
            <person name="Murat C."/>
            <person name="Sun H."/>
            <person name="Tunlid A."/>
            <person name="Henrissat B."/>
            <person name="Grigoriev I.V."/>
            <person name="Hibbett D.S."/>
            <person name="Martin F."/>
            <person name="Nordberg H.P."/>
            <person name="Cantor M.N."/>
            <person name="Hua S.X."/>
        </authorList>
    </citation>
    <scope>NUCLEOTIDE SEQUENCE [LARGE SCALE GENOMIC DNA]</scope>
    <source>
        <strain evidence="1 2">441</strain>
    </source>
</reference>
<keyword evidence="2" id="KW-1185">Reference proteome</keyword>
<evidence type="ECO:0000313" key="1">
    <source>
        <dbReference type="EMBL" id="KIK16001.1"/>
    </source>
</evidence>
<dbReference type="OrthoDB" id="2637568at2759"/>
<dbReference type="EMBL" id="KN833869">
    <property type="protein sequence ID" value="KIK16001.1"/>
    <property type="molecule type" value="Genomic_DNA"/>
</dbReference>
<dbReference type="AlphaFoldDB" id="A0A0C9YHC5"/>
<sequence>LSHNALVCVNLPHEVLFPGQEHSSHSKPKGISDLTIQECMQIITAIQDNGPHKLHFRFDLYSKCEWTQCYLAPRLIHD</sequence>
<dbReference type="Proteomes" id="UP000054018">
    <property type="component" value="Unassembled WGS sequence"/>
</dbReference>
<proteinExistence type="predicted"/>
<dbReference type="HOGENOM" id="CLU_2628647_0_0_1"/>
<protein>
    <submittedName>
        <fullName evidence="1">Uncharacterized protein</fullName>
    </submittedName>
</protein>
<name>A0A0C9YHC5_9AGAM</name>
<evidence type="ECO:0000313" key="2">
    <source>
        <dbReference type="Proteomes" id="UP000054018"/>
    </source>
</evidence>
<feature type="non-terminal residue" evidence="1">
    <location>
        <position position="1"/>
    </location>
</feature>
<organism evidence="1 2">
    <name type="scientific">Pisolithus microcarpus 441</name>
    <dbReference type="NCBI Taxonomy" id="765257"/>
    <lineage>
        <taxon>Eukaryota</taxon>
        <taxon>Fungi</taxon>
        <taxon>Dikarya</taxon>
        <taxon>Basidiomycota</taxon>
        <taxon>Agaricomycotina</taxon>
        <taxon>Agaricomycetes</taxon>
        <taxon>Agaricomycetidae</taxon>
        <taxon>Boletales</taxon>
        <taxon>Sclerodermatineae</taxon>
        <taxon>Pisolithaceae</taxon>
        <taxon>Pisolithus</taxon>
    </lineage>
</organism>